<organism evidence="1 2">
    <name type="scientific">Rotaria magnacalcarata</name>
    <dbReference type="NCBI Taxonomy" id="392030"/>
    <lineage>
        <taxon>Eukaryota</taxon>
        <taxon>Metazoa</taxon>
        <taxon>Spiralia</taxon>
        <taxon>Gnathifera</taxon>
        <taxon>Rotifera</taxon>
        <taxon>Eurotatoria</taxon>
        <taxon>Bdelloidea</taxon>
        <taxon>Philodinida</taxon>
        <taxon>Philodinidae</taxon>
        <taxon>Rotaria</taxon>
    </lineage>
</organism>
<accession>A0A8S3HJR7</accession>
<reference evidence="1" key="1">
    <citation type="submission" date="2021-02" db="EMBL/GenBank/DDBJ databases">
        <authorList>
            <person name="Nowell W R."/>
        </authorList>
    </citation>
    <scope>NUCLEOTIDE SEQUENCE</scope>
</reference>
<gene>
    <name evidence="1" type="ORF">SMN809_LOCUS69212</name>
</gene>
<sequence length="200" mass="23207">DMIMNKNKILIWLKEFKCDWLPQNVSNDNCLLRLLTNKIDELEQLLIHEKDTSIEERHERVNTTTSDINQRFISIQESREPFVFVTPSNKRIQIDDDDEKNENNSRPRIRIKRINLAEAELYLPTAWILGKAKSKSGRKKGKKTISAIVLNGNKSKINTQTNKSTLSSISDTNICKCCFFLVLKFAYKTRSPSMSIIFIQ</sequence>
<dbReference type="AlphaFoldDB" id="A0A8S3HJR7"/>
<feature type="non-terminal residue" evidence="1">
    <location>
        <position position="1"/>
    </location>
</feature>
<dbReference type="EMBL" id="CAJOBI010318973">
    <property type="protein sequence ID" value="CAF5181913.1"/>
    <property type="molecule type" value="Genomic_DNA"/>
</dbReference>
<name>A0A8S3HJR7_9BILA</name>
<evidence type="ECO:0000313" key="1">
    <source>
        <dbReference type="EMBL" id="CAF5181913.1"/>
    </source>
</evidence>
<protein>
    <submittedName>
        <fullName evidence="1">Uncharacterized protein</fullName>
    </submittedName>
</protein>
<comment type="caution">
    <text evidence="1">The sequence shown here is derived from an EMBL/GenBank/DDBJ whole genome shotgun (WGS) entry which is preliminary data.</text>
</comment>
<evidence type="ECO:0000313" key="2">
    <source>
        <dbReference type="Proteomes" id="UP000676336"/>
    </source>
</evidence>
<proteinExistence type="predicted"/>
<dbReference type="Proteomes" id="UP000676336">
    <property type="component" value="Unassembled WGS sequence"/>
</dbReference>